<dbReference type="Proteomes" id="UP001595764">
    <property type="component" value="Unassembled WGS sequence"/>
</dbReference>
<dbReference type="InterPro" id="IPR036086">
    <property type="entry name" value="ParB/Sulfiredoxin_sf"/>
</dbReference>
<evidence type="ECO:0000259" key="2">
    <source>
        <dbReference type="SMART" id="SM00470"/>
    </source>
</evidence>
<name>A0ABV7QLR2_9PSEU</name>
<dbReference type="SUPFAM" id="SSF110849">
    <property type="entry name" value="ParB/Sulfiredoxin"/>
    <property type="match status" value="1"/>
</dbReference>
<gene>
    <name evidence="3" type="ORF">ACFORO_29175</name>
</gene>
<reference evidence="4" key="1">
    <citation type="journal article" date="2019" name="Int. J. Syst. Evol. Microbiol.">
        <title>The Global Catalogue of Microorganisms (GCM) 10K type strain sequencing project: providing services to taxonomists for standard genome sequencing and annotation.</title>
        <authorList>
            <consortium name="The Broad Institute Genomics Platform"/>
            <consortium name="The Broad Institute Genome Sequencing Center for Infectious Disease"/>
            <person name="Wu L."/>
            <person name="Ma J."/>
        </authorList>
    </citation>
    <scope>NUCLEOTIDE SEQUENCE [LARGE SCALE GENOMIC DNA]</scope>
    <source>
        <strain evidence="4">CGMCC 4.7682</strain>
    </source>
</reference>
<sequence length="284" mass="31017">MRIDVLVVEDSPRLEGVDMDHVHALAEVHGHLPPILVHRGTMKVIDGMHRLMAAELRGCSTVEVRFFDGSEDEAFVKAVQANVAHGLPLTLADRTAAAARIVKAHAEWSDRRIAGLVGLSPKTVGAVRMRSTEEIPQPTVRIGRDGKARRLPAQRTGSKLSVAPGGEPNERGGTGGKAGGRSEGRERRSRTSAVRNAVTSMETLQSLRQDPAFRQTDTGRFLLRLLDLHLNQVCEWNRLIAHVPPHRANSVANLARECSQTWREFAEQVSAQSAEPDALEPAAK</sequence>
<dbReference type="RefSeq" id="WP_377872193.1">
    <property type="nucleotide sequence ID" value="NZ_JBHMAY010000037.1"/>
</dbReference>
<organism evidence="3 4">
    <name type="scientific">Amycolatopsis halotolerans</name>
    <dbReference type="NCBI Taxonomy" id="330083"/>
    <lineage>
        <taxon>Bacteria</taxon>
        <taxon>Bacillati</taxon>
        <taxon>Actinomycetota</taxon>
        <taxon>Actinomycetes</taxon>
        <taxon>Pseudonocardiales</taxon>
        <taxon>Pseudonocardiaceae</taxon>
        <taxon>Amycolatopsis</taxon>
    </lineage>
</organism>
<keyword evidence="4" id="KW-1185">Reference proteome</keyword>
<protein>
    <submittedName>
        <fullName evidence="3">ParB/RepB/Spo0J family partition protein</fullName>
    </submittedName>
</protein>
<dbReference type="InterPro" id="IPR003115">
    <property type="entry name" value="ParB_N"/>
</dbReference>
<comment type="caution">
    <text evidence="3">The sequence shown here is derived from an EMBL/GenBank/DDBJ whole genome shotgun (WGS) entry which is preliminary data.</text>
</comment>
<evidence type="ECO:0000313" key="4">
    <source>
        <dbReference type="Proteomes" id="UP001595764"/>
    </source>
</evidence>
<dbReference type="EMBL" id="JBHRWI010000039">
    <property type="protein sequence ID" value="MFC3514272.1"/>
    <property type="molecule type" value="Genomic_DNA"/>
</dbReference>
<feature type="domain" description="ParB-like N-terminal" evidence="2">
    <location>
        <begin position="2"/>
        <end position="83"/>
    </location>
</feature>
<evidence type="ECO:0000256" key="1">
    <source>
        <dbReference type="SAM" id="MobiDB-lite"/>
    </source>
</evidence>
<accession>A0ABV7QLR2</accession>
<proteinExistence type="predicted"/>
<evidence type="ECO:0000313" key="3">
    <source>
        <dbReference type="EMBL" id="MFC3514272.1"/>
    </source>
</evidence>
<feature type="region of interest" description="Disordered" evidence="1">
    <location>
        <begin position="135"/>
        <end position="195"/>
    </location>
</feature>
<dbReference type="SMART" id="SM00470">
    <property type="entry name" value="ParB"/>
    <property type="match status" value="1"/>
</dbReference>
<dbReference type="Gene3D" id="3.90.1530.10">
    <property type="entry name" value="Conserved hypothetical protein from pyrococcus furiosus pfu- 392566-001, ParB domain"/>
    <property type="match status" value="1"/>
</dbReference>